<sequence length="145" mass="15972">MEMHVLNVLLAACLLGCSALADPSPSDSAAQPAITHRGKSPEYSSGDSEVYSTVWSDSGSECEDEDFFIILCGSPLTKHLKAPIYCRDSKHAHCKELRYVLHSKLAQQHEADCRRLCGCVSSTRDTAIEYFRAGRLSGRPKTPQR</sequence>
<dbReference type="EMBL" id="CP086355">
    <property type="protein sequence ID" value="UNI16500.1"/>
    <property type="molecule type" value="Genomic_DNA"/>
</dbReference>
<protein>
    <recommendedName>
        <fullName evidence="5">Secreted protein</fullName>
    </recommendedName>
</protein>
<dbReference type="Proteomes" id="UP000829364">
    <property type="component" value="Chromosome 2"/>
</dbReference>
<dbReference type="GeneID" id="72064891"/>
<proteinExistence type="predicted"/>
<gene>
    <name evidence="3" type="ORF">JDV02_002931</name>
</gene>
<dbReference type="RefSeq" id="XP_047839981.1">
    <property type="nucleotide sequence ID" value="XM_047984009.1"/>
</dbReference>
<accession>A0A9Q8QBC7</accession>
<keyword evidence="2" id="KW-0732">Signal</keyword>
<keyword evidence="4" id="KW-1185">Reference proteome</keyword>
<feature type="chain" id="PRO_5040343366" description="Secreted protein" evidence="2">
    <location>
        <begin position="22"/>
        <end position="145"/>
    </location>
</feature>
<feature type="region of interest" description="Disordered" evidence="1">
    <location>
        <begin position="28"/>
        <end position="49"/>
    </location>
</feature>
<name>A0A9Q8QBC7_9HYPO</name>
<evidence type="ECO:0000313" key="4">
    <source>
        <dbReference type="Proteomes" id="UP000829364"/>
    </source>
</evidence>
<dbReference type="KEGG" id="ptkz:JDV02_002931"/>
<evidence type="ECO:0000256" key="1">
    <source>
        <dbReference type="SAM" id="MobiDB-lite"/>
    </source>
</evidence>
<reference evidence="3" key="1">
    <citation type="submission" date="2021-11" db="EMBL/GenBank/DDBJ databases">
        <title>Purpureocillium_takamizusanense_genome.</title>
        <authorList>
            <person name="Nguyen N.-H."/>
        </authorList>
    </citation>
    <scope>NUCLEOTIDE SEQUENCE</scope>
    <source>
        <strain evidence="3">PT3</strain>
    </source>
</reference>
<evidence type="ECO:0008006" key="5">
    <source>
        <dbReference type="Google" id="ProtNLM"/>
    </source>
</evidence>
<evidence type="ECO:0000256" key="2">
    <source>
        <dbReference type="SAM" id="SignalP"/>
    </source>
</evidence>
<organism evidence="3 4">
    <name type="scientific">Purpureocillium takamizusanense</name>
    <dbReference type="NCBI Taxonomy" id="2060973"/>
    <lineage>
        <taxon>Eukaryota</taxon>
        <taxon>Fungi</taxon>
        <taxon>Dikarya</taxon>
        <taxon>Ascomycota</taxon>
        <taxon>Pezizomycotina</taxon>
        <taxon>Sordariomycetes</taxon>
        <taxon>Hypocreomycetidae</taxon>
        <taxon>Hypocreales</taxon>
        <taxon>Ophiocordycipitaceae</taxon>
        <taxon>Purpureocillium</taxon>
    </lineage>
</organism>
<feature type="signal peptide" evidence="2">
    <location>
        <begin position="1"/>
        <end position="21"/>
    </location>
</feature>
<evidence type="ECO:0000313" key="3">
    <source>
        <dbReference type="EMBL" id="UNI16500.1"/>
    </source>
</evidence>
<dbReference type="AlphaFoldDB" id="A0A9Q8QBC7"/>